<feature type="transmembrane region" description="Helical" evidence="1">
    <location>
        <begin position="93"/>
        <end position="111"/>
    </location>
</feature>
<dbReference type="InterPro" id="IPR011990">
    <property type="entry name" value="TPR-like_helical_dom_sf"/>
</dbReference>
<evidence type="ECO:0000313" key="2">
    <source>
        <dbReference type="EMBL" id="VAX35315.1"/>
    </source>
</evidence>
<dbReference type="Gene3D" id="1.25.40.10">
    <property type="entry name" value="Tetratricopeptide repeat domain"/>
    <property type="match status" value="1"/>
</dbReference>
<keyword evidence="1" id="KW-0472">Membrane</keyword>
<feature type="transmembrane region" description="Helical" evidence="1">
    <location>
        <begin position="118"/>
        <end position="135"/>
    </location>
</feature>
<proteinExistence type="predicted"/>
<feature type="transmembrane region" description="Helical" evidence="1">
    <location>
        <begin position="280"/>
        <end position="297"/>
    </location>
</feature>
<dbReference type="InterPro" id="IPR019734">
    <property type="entry name" value="TPR_rpt"/>
</dbReference>
<feature type="transmembrane region" description="Helical" evidence="1">
    <location>
        <begin position="218"/>
        <end position="235"/>
    </location>
</feature>
<sequence length="635" mass="74232">MTDWLWKKLNWISSGLALLTLFGYLIFSANIEIKDADLWLHLATGKYILQNFYIPKVDILSAVIAGQDWINHEWLFQVIVAASYQLAGFDGLITLQVVVVGLTFVLLLRLGQNPGRQIFTTFLLLLILFVYQHRLTIRPDIFSLLFLTLYIQTLSQNLDRKISLFILFILQVLWTNIHGFFILGPLIVMTVLAGEWTKRHVPLPWEWNKVGRLEDKEYTNLKLALGVIILACFFNPHTFKGVWYPLSILFSVSGDSKIFFQSIVELQNPLKLNTLFSWHVFPYYKSLIILSAGSFVFNRRKIDIGMFFFWVMFLLFSLNAVRNVVFFSFAAYFAILTNSAMLPFDKYSIPRLIKKTGPIVINALFILWIAQNMERDVVKGYFDFDKYERKSEYGGVSQRNFPYKAADFLVEHKISGDFFNDFNSGAYLLGRTFPNIKVFIDGRTEAYGIKHFEKYRKIWMEGDTELFDKVSEEYNLTGAFLNSVYAPVSKKLIKHLYDQPDWILIYFDFDATIFLRDVPRNQPWIKALAINFEQWSPQKIDLLKIGLRRVNPYRSVFRAYGLYNMGFTDKAKQELLQALRVTEALPKAQKLLGKIYFEEENFLLAYEHLRKAKLLDPYDKKVRGLLEKIRDKLER</sequence>
<evidence type="ECO:0000256" key="1">
    <source>
        <dbReference type="SAM" id="Phobius"/>
    </source>
</evidence>
<feature type="transmembrane region" description="Helical" evidence="1">
    <location>
        <begin position="12"/>
        <end position="31"/>
    </location>
</feature>
<keyword evidence="1" id="KW-0812">Transmembrane</keyword>
<protein>
    <submittedName>
        <fullName evidence="2">Uncharacterized protein</fullName>
    </submittedName>
</protein>
<dbReference type="SUPFAM" id="SSF48452">
    <property type="entry name" value="TPR-like"/>
    <property type="match status" value="1"/>
</dbReference>
<gene>
    <name evidence="2" type="ORF">MNBD_UNCLBAC01-973</name>
</gene>
<accession>A0A3B1DTZ3</accession>
<organism evidence="2">
    <name type="scientific">hydrothermal vent metagenome</name>
    <dbReference type="NCBI Taxonomy" id="652676"/>
    <lineage>
        <taxon>unclassified sequences</taxon>
        <taxon>metagenomes</taxon>
        <taxon>ecological metagenomes</taxon>
    </lineage>
</organism>
<feature type="transmembrane region" description="Helical" evidence="1">
    <location>
        <begin position="304"/>
        <end position="320"/>
    </location>
</feature>
<dbReference type="PROSITE" id="PS50005">
    <property type="entry name" value="TPR"/>
    <property type="match status" value="1"/>
</dbReference>
<reference evidence="2" key="1">
    <citation type="submission" date="2018-06" db="EMBL/GenBank/DDBJ databases">
        <authorList>
            <person name="Zhirakovskaya E."/>
        </authorList>
    </citation>
    <scope>NUCLEOTIDE SEQUENCE</scope>
</reference>
<keyword evidence="1" id="KW-1133">Transmembrane helix</keyword>
<name>A0A3B1DTZ3_9ZZZZ</name>
<dbReference type="EMBL" id="UOGJ01000044">
    <property type="protein sequence ID" value="VAX35315.1"/>
    <property type="molecule type" value="Genomic_DNA"/>
</dbReference>
<dbReference type="AlphaFoldDB" id="A0A3B1DTZ3"/>
<feature type="transmembrane region" description="Helical" evidence="1">
    <location>
        <begin position="165"/>
        <end position="193"/>
    </location>
</feature>